<keyword evidence="2" id="KW-0812">Transmembrane</keyword>
<dbReference type="InterPro" id="IPR006740">
    <property type="entry name" value="DUF604"/>
</dbReference>
<dbReference type="STRING" id="109376.A0A0D2ZSG2"/>
<evidence type="ECO:0000313" key="4">
    <source>
        <dbReference type="Proteomes" id="UP000032141"/>
    </source>
</evidence>
<dbReference type="Pfam" id="PF04646">
    <property type="entry name" value="DUF604"/>
    <property type="match status" value="2"/>
</dbReference>
<keyword evidence="2" id="KW-0472">Membrane</keyword>
<dbReference type="OMA" id="LMRYAHM"/>
<evidence type="ECO:0000256" key="2">
    <source>
        <dbReference type="SAM" id="Phobius"/>
    </source>
</evidence>
<dbReference type="PANTHER" id="PTHR10811">
    <property type="entry name" value="FRINGE-RELATED"/>
    <property type="match status" value="1"/>
</dbReference>
<organism evidence="3 4">
    <name type="scientific">Brassica oleracea var. oleracea</name>
    <dbReference type="NCBI Taxonomy" id="109376"/>
    <lineage>
        <taxon>Eukaryota</taxon>
        <taxon>Viridiplantae</taxon>
        <taxon>Streptophyta</taxon>
        <taxon>Embryophyta</taxon>
        <taxon>Tracheophyta</taxon>
        <taxon>Spermatophyta</taxon>
        <taxon>Magnoliopsida</taxon>
        <taxon>eudicotyledons</taxon>
        <taxon>Gunneridae</taxon>
        <taxon>Pentapetalae</taxon>
        <taxon>rosids</taxon>
        <taxon>malvids</taxon>
        <taxon>Brassicales</taxon>
        <taxon>Brassicaceae</taxon>
        <taxon>Brassiceae</taxon>
        <taxon>Brassica</taxon>
    </lineage>
</organism>
<reference evidence="3" key="2">
    <citation type="submission" date="2015-06" db="UniProtKB">
        <authorList>
            <consortium name="EnsemblPlants"/>
        </authorList>
    </citation>
    <scope>IDENTIFICATION</scope>
</reference>
<dbReference type="Proteomes" id="UP000032141">
    <property type="component" value="Unassembled WGS sequence"/>
</dbReference>
<dbReference type="FunFam" id="3.90.550.50:FF:000006">
    <property type="entry name" value="Fringe-related protein-like"/>
    <property type="match status" value="2"/>
</dbReference>
<dbReference type="HOGENOM" id="CLU_393993_0_0_1"/>
<dbReference type="EnsemblPlants" id="Bo00945s050.1">
    <property type="protein sequence ID" value="Bo00945s050.1"/>
    <property type="gene ID" value="Bo00945s050"/>
</dbReference>
<dbReference type="Gene3D" id="3.90.550.50">
    <property type="match status" value="1"/>
</dbReference>
<dbReference type="Gramene" id="Bo00945s050.1">
    <property type="protein sequence ID" value="Bo00945s050.1"/>
    <property type="gene ID" value="Bo00945s050"/>
</dbReference>
<accession>A0A0D2ZSG2</accession>
<name>A0A0D2ZSG2_BRAOL</name>
<dbReference type="AlphaFoldDB" id="A0A0D2ZSG2"/>
<dbReference type="eggNOG" id="KOG2246">
    <property type="taxonomic scope" value="Eukaryota"/>
</dbReference>
<protein>
    <submittedName>
        <fullName evidence="3">Uncharacterized protein</fullName>
    </submittedName>
</protein>
<reference evidence="3" key="1">
    <citation type="journal article" date="2014" name="Genome Biol.">
        <title>Transcriptome and methylome profiling reveals relics of genome dominance in the mesopolyploid Brassica oleracea.</title>
        <authorList>
            <person name="Parkin I.A."/>
            <person name="Koh C."/>
            <person name="Tang H."/>
            <person name="Robinson S.J."/>
            <person name="Kagale S."/>
            <person name="Clarke W.E."/>
            <person name="Town C.D."/>
            <person name="Nixon J."/>
            <person name="Krishnakumar V."/>
            <person name="Bidwell S.L."/>
            <person name="Denoeud F."/>
            <person name="Belcram H."/>
            <person name="Links M.G."/>
            <person name="Just J."/>
            <person name="Clarke C."/>
            <person name="Bender T."/>
            <person name="Huebert T."/>
            <person name="Mason A.S."/>
            <person name="Pires J.C."/>
            <person name="Barker G."/>
            <person name="Moore J."/>
            <person name="Walley P.G."/>
            <person name="Manoli S."/>
            <person name="Batley J."/>
            <person name="Edwards D."/>
            <person name="Nelson M.N."/>
            <person name="Wang X."/>
            <person name="Paterson A.H."/>
            <person name="King G."/>
            <person name="Bancroft I."/>
            <person name="Chalhoub B."/>
            <person name="Sharpe A.G."/>
        </authorList>
    </citation>
    <scope>NUCLEOTIDE SEQUENCE [LARGE SCALE GENOMIC DNA]</scope>
    <source>
        <strain evidence="3">cv. TO1000</strain>
    </source>
</reference>
<feature type="transmembrane region" description="Helical" evidence="2">
    <location>
        <begin position="38"/>
        <end position="57"/>
    </location>
</feature>
<keyword evidence="4" id="KW-1185">Reference proteome</keyword>
<sequence>MNQTRRKRRSDPPLSRPDSISPEMPFPSKSPPLISPRVRNIFLLLTFCSIVFTLFTFRRDPISSIARSLPLFSTQRRHLLFSIAASRDSWLRRSSYVRLWYSPDSSTRAVVFLDRGGGGGLDPDPDRDHTLPPVIVSQDVSRFPYTFPGGLRSAIRVARVVKETIDGGDNKDVRWFVFGDDDTVFFVDNLVTVLSKYDHRKWWYVGSNSEFYDQNVRYSFDMAFGGGGFAISASLGKVLARVLDSCLMRYAHMYGSDSRIFSCLAELGVALTHEPGFHQLHWYHFITWTRLIHSFQKQSRSSYVRLWYSPDSSTRAVVFLDRGGGGGLDPDPDRDHTLPPVIVSQDVSRFPYTFPGGLRSAIRVARVVKETIDGGDNKDVRWFVFGDDDTVFFVDNLVTVLSKYDHRKWWYVGSNSEFYDQNVRYSFDMAFGGGGFAISASLGKVLARVLDSCLMRYAHMYGSDSRIFSCLAELGVALTHEPGFHQIDIRGNLFGLLCAHPLAPLVSLHHLDAVDPFFPKTNRTESVARLIGAASLDSARILQQSVCYDPSNTVTVSVVWGYAIQVYEGNKLLPDLLTLQKTFSTWRRGSGVRSNYMFSTREYPRDPCARPLVFFLYGVGSDDTDGTWSSYKLHSVGNCHRGEAVKRLQRIRVLSRKLKLNVEQMNPPRRQCCDISAPYNTSMVINIRQCMPDELIAMNT</sequence>
<evidence type="ECO:0000313" key="3">
    <source>
        <dbReference type="EnsemblPlants" id="Bo00945s050.1"/>
    </source>
</evidence>
<feature type="region of interest" description="Disordered" evidence="1">
    <location>
        <begin position="1"/>
        <end position="28"/>
    </location>
</feature>
<keyword evidence="2" id="KW-1133">Transmembrane helix</keyword>
<evidence type="ECO:0000256" key="1">
    <source>
        <dbReference type="SAM" id="MobiDB-lite"/>
    </source>
</evidence>
<proteinExistence type="predicted"/>